<sequence length="179" mass="20451">MLKDPTKEHTIQDDLESSFWILLWTCLRYIPSNLRTEGFIHIMDLFSTNAAGTPFAATTKHAPLLNQLIEYLGDLFEPWVYYNAKLQKIEEKASNKAHKCPHGGRISWWDVTALNPIPANLPKSDDVIRLFDDVLASPGWPAMWDMVIPKIPRHAPHSNSKLKRSSDFEGDSTAKILRR</sequence>
<evidence type="ECO:0008006" key="4">
    <source>
        <dbReference type="Google" id="ProtNLM"/>
    </source>
</evidence>
<dbReference type="EMBL" id="KV425636">
    <property type="protein sequence ID" value="KZT19629.1"/>
    <property type="molecule type" value="Genomic_DNA"/>
</dbReference>
<dbReference type="AlphaFoldDB" id="A0A165NH09"/>
<evidence type="ECO:0000313" key="3">
    <source>
        <dbReference type="Proteomes" id="UP000076761"/>
    </source>
</evidence>
<evidence type="ECO:0000256" key="1">
    <source>
        <dbReference type="SAM" id="MobiDB-lite"/>
    </source>
</evidence>
<accession>A0A165NH09</accession>
<reference evidence="2 3" key="1">
    <citation type="journal article" date="2016" name="Mol. Biol. Evol.">
        <title>Comparative Genomics of Early-Diverging Mushroom-Forming Fungi Provides Insights into the Origins of Lignocellulose Decay Capabilities.</title>
        <authorList>
            <person name="Nagy L.G."/>
            <person name="Riley R."/>
            <person name="Tritt A."/>
            <person name="Adam C."/>
            <person name="Daum C."/>
            <person name="Floudas D."/>
            <person name="Sun H."/>
            <person name="Yadav J.S."/>
            <person name="Pangilinan J."/>
            <person name="Larsson K.H."/>
            <person name="Matsuura K."/>
            <person name="Barry K."/>
            <person name="Labutti K."/>
            <person name="Kuo R."/>
            <person name="Ohm R.A."/>
            <person name="Bhattacharya S.S."/>
            <person name="Shirouzu T."/>
            <person name="Yoshinaga Y."/>
            <person name="Martin F.M."/>
            <person name="Grigoriev I.V."/>
            <person name="Hibbett D.S."/>
        </authorList>
    </citation>
    <scope>NUCLEOTIDE SEQUENCE [LARGE SCALE GENOMIC DNA]</scope>
    <source>
        <strain evidence="2 3">HHB14362 ss-1</strain>
    </source>
</reference>
<protein>
    <recommendedName>
        <fullName evidence="4">Fungal-type protein kinase domain-containing protein</fullName>
    </recommendedName>
</protein>
<dbReference type="Proteomes" id="UP000076761">
    <property type="component" value="Unassembled WGS sequence"/>
</dbReference>
<evidence type="ECO:0000313" key="2">
    <source>
        <dbReference type="EMBL" id="KZT19629.1"/>
    </source>
</evidence>
<name>A0A165NH09_9AGAM</name>
<dbReference type="InParanoid" id="A0A165NH09"/>
<proteinExistence type="predicted"/>
<organism evidence="2 3">
    <name type="scientific">Neolentinus lepideus HHB14362 ss-1</name>
    <dbReference type="NCBI Taxonomy" id="1314782"/>
    <lineage>
        <taxon>Eukaryota</taxon>
        <taxon>Fungi</taxon>
        <taxon>Dikarya</taxon>
        <taxon>Basidiomycota</taxon>
        <taxon>Agaricomycotina</taxon>
        <taxon>Agaricomycetes</taxon>
        <taxon>Gloeophyllales</taxon>
        <taxon>Gloeophyllaceae</taxon>
        <taxon>Neolentinus</taxon>
    </lineage>
</organism>
<gene>
    <name evidence="2" type="ORF">NEOLEDRAFT_1183196</name>
</gene>
<keyword evidence="3" id="KW-1185">Reference proteome</keyword>
<dbReference type="OrthoDB" id="2747778at2759"/>
<feature type="region of interest" description="Disordered" evidence="1">
    <location>
        <begin position="156"/>
        <end position="179"/>
    </location>
</feature>